<dbReference type="OrthoDB" id="9812260at2"/>
<comment type="catalytic activity">
    <reaction evidence="10">
        <text>2 GTP = 3',3'-c-di-GMP + 2 diphosphate</text>
        <dbReference type="Rhea" id="RHEA:24898"/>
        <dbReference type="ChEBI" id="CHEBI:33019"/>
        <dbReference type="ChEBI" id="CHEBI:37565"/>
        <dbReference type="ChEBI" id="CHEBI:58805"/>
        <dbReference type="EC" id="2.7.7.65"/>
    </reaction>
</comment>
<dbReference type="Pfam" id="PF13426">
    <property type="entry name" value="PAS_9"/>
    <property type="match status" value="1"/>
</dbReference>
<dbReference type="GO" id="GO:0005524">
    <property type="term" value="F:ATP binding"/>
    <property type="evidence" value="ECO:0007669"/>
    <property type="project" value="UniProtKB-KW"/>
</dbReference>
<keyword evidence="11" id="KW-0812">Transmembrane</keyword>
<dbReference type="Gene3D" id="3.30.450.20">
    <property type="entry name" value="PAS domain"/>
    <property type="match status" value="3"/>
</dbReference>
<keyword evidence="11" id="KW-0472">Membrane</keyword>
<dbReference type="NCBIfam" id="TIGR00254">
    <property type="entry name" value="GGDEF"/>
    <property type="match status" value="1"/>
</dbReference>
<dbReference type="EC" id="2.7.7.65" evidence="3"/>
<dbReference type="Gene3D" id="3.30.70.270">
    <property type="match status" value="1"/>
</dbReference>
<dbReference type="GO" id="GO:0052621">
    <property type="term" value="F:diguanylate cyclase activity"/>
    <property type="evidence" value="ECO:0007669"/>
    <property type="project" value="UniProtKB-EC"/>
</dbReference>
<keyword evidence="11" id="KW-1133">Transmembrane helix</keyword>
<dbReference type="Pfam" id="PF00990">
    <property type="entry name" value="GGDEF"/>
    <property type="match status" value="1"/>
</dbReference>
<evidence type="ECO:0000256" key="2">
    <source>
        <dbReference type="ARBA" id="ARBA00004533"/>
    </source>
</evidence>
<evidence type="ECO:0000256" key="3">
    <source>
        <dbReference type="ARBA" id="ARBA00012528"/>
    </source>
</evidence>
<dbReference type="NCBIfam" id="TIGR00229">
    <property type="entry name" value="sensory_box"/>
    <property type="match status" value="1"/>
</dbReference>
<feature type="transmembrane region" description="Helical" evidence="11">
    <location>
        <begin position="6"/>
        <end position="26"/>
    </location>
</feature>
<evidence type="ECO:0000313" key="16">
    <source>
        <dbReference type="Proteomes" id="UP000268973"/>
    </source>
</evidence>
<comment type="caution">
    <text evidence="15">The sequence shown here is derived from an EMBL/GenBank/DDBJ whole genome shotgun (WGS) entry which is preliminary data.</text>
</comment>
<comment type="cofactor">
    <cofactor evidence="1">
        <name>Mg(2+)</name>
        <dbReference type="ChEBI" id="CHEBI:18420"/>
    </cofactor>
</comment>
<dbReference type="AlphaFoldDB" id="A0A3S0V243"/>
<dbReference type="PANTHER" id="PTHR45138:SF9">
    <property type="entry name" value="DIGUANYLATE CYCLASE DGCM-RELATED"/>
    <property type="match status" value="1"/>
</dbReference>
<organism evidence="15 16">
    <name type="scientific">Vibrio aquaticus</name>
    <dbReference type="NCBI Taxonomy" id="2496559"/>
    <lineage>
        <taxon>Bacteria</taxon>
        <taxon>Pseudomonadati</taxon>
        <taxon>Pseudomonadota</taxon>
        <taxon>Gammaproteobacteria</taxon>
        <taxon>Vibrionales</taxon>
        <taxon>Vibrionaceae</taxon>
        <taxon>Vibrio</taxon>
    </lineage>
</organism>
<evidence type="ECO:0000256" key="11">
    <source>
        <dbReference type="SAM" id="Phobius"/>
    </source>
</evidence>
<keyword evidence="6" id="KW-0547">Nucleotide-binding</keyword>
<accession>A0A3S0V243</accession>
<gene>
    <name evidence="15" type="ORF">EJ063_13830</name>
</gene>
<feature type="domain" description="PAS" evidence="12">
    <location>
        <begin position="338"/>
        <end position="409"/>
    </location>
</feature>
<feature type="transmembrane region" description="Helical" evidence="11">
    <location>
        <begin position="312"/>
        <end position="330"/>
    </location>
</feature>
<dbReference type="InterPro" id="IPR048760">
    <property type="entry name" value="VP0354-like_sensor_dom"/>
</dbReference>
<keyword evidence="5" id="KW-0808">Transferase</keyword>
<keyword evidence="16" id="KW-1185">Reference proteome</keyword>
<dbReference type="SMART" id="SM00267">
    <property type="entry name" value="GGDEF"/>
    <property type="match status" value="1"/>
</dbReference>
<dbReference type="GO" id="GO:0005886">
    <property type="term" value="C:plasma membrane"/>
    <property type="evidence" value="ECO:0007669"/>
    <property type="project" value="UniProtKB-SubCell"/>
</dbReference>
<evidence type="ECO:0000313" key="15">
    <source>
        <dbReference type="EMBL" id="RTZ14920.1"/>
    </source>
</evidence>
<dbReference type="GO" id="GO:1902201">
    <property type="term" value="P:negative regulation of bacterial-type flagellum-dependent cell motility"/>
    <property type="evidence" value="ECO:0007669"/>
    <property type="project" value="TreeGrafter"/>
</dbReference>
<evidence type="ECO:0000256" key="8">
    <source>
        <dbReference type="ARBA" id="ARBA00022840"/>
    </source>
</evidence>
<dbReference type="PROSITE" id="PS50112">
    <property type="entry name" value="PAS"/>
    <property type="match status" value="1"/>
</dbReference>
<dbReference type="Pfam" id="PF21623">
    <property type="entry name" value="HK_sensor_dom_bact"/>
    <property type="match status" value="1"/>
</dbReference>
<evidence type="ECO:0000256" key="6">
    <source>
        <dbReference type="ARBA" id="ARBA00022741"/>
    </source>
</evidence>
<keyword evidence="8" id="KW-0067">ATP-binding</keyword>
<dbReference type="RefSeq" id="WP_126574894.1">
    <property type="nucleotide sequence ID" value="NZ_RXZH01000006.1"/>
</dbReference>
<dbReference type="SUPFAM" id="SSF55073">
    <property type="entry name" value="Nucleotide cyclase"/>
    <property type="match status" value="1"/>
</dbReference>
<dbReference type="Proteomes" id="UP000268973">
    <property type="component" value="Unassembled WGS sequence"/>
</dbReference>
<feature type="domain" description="PAC" evidence="13">
    <location>
        <begin position="411"/>
        <end position="464"/>
    </location>
</feature>
<dbReference type="GO" id="GO:0043709">
    <property type="term" value="P:cell adhesion involved in single-species biofilm formation"/>
    <property type="evidence" value="ECO:0007669"/>
    <property type="project" value="TreeGrafter"/>
</dbReference>
<dbReference type="InterPro" id="IPR050469">
    <property type="entry name" value="Diguanylate_Cyclase"/>
</dbReference>
<dbReference type="InterPro" id="IPR035965">
    <property type="entry name" value="PAS-like_dom_sf"/>
</dbReference>
<dbReference type="EMBL" id="RXZH01000006">
    <property type="protein sequence ID" value="RTZ14920.1"/>
    <property type="molecule type" value="Genomic_DNA"/>
</dbReference>
<dbReference type="InterPro" id="IPR029151">
    <property type="entry name" value="Sensor-like_sf"/>
</dbReference>
<keyword evidence="4" id="KW-0597">Phosphoprotein</keyword>
<dbReference type="InterPro" id="IPR000700">
    <property type="entry name" value="PAS-assoc_C"/>
</dbReference>
<dbReference type="GO" id="GO:0000160">
    <property type="term" value="P:phosphorelay signal transduction system"/>
    <property type="evidence" value="ECO:0007669"/>
    <property type="project" value="UniProtKB-KW"/>
</dbReference>
<dbReference type="Gene3D" id="1.20.5.170">
    <property type="match status" value="1"/>
</dbReference>
<dbReference type="SUPFAM" id="SSF103190">
    <property type="entry name" value="Sensory domain-like"/>
    <property type="match status" value="2"/>
</dbReference>
<dbReference type="CDD" id="cd01949">
    <property type="entry name" value="GGDEF"/>
    <property type="match status" value="1"/>
</dbReference>
<dbReference type="FunFam" id="3.30.70.270:FF:000001">
    <property type="entry name" value="Diguanylate cyclase domain protein"/>
    <property type="match status" value="1"/>
</dbReference>
<dbReference type="PANTHER" id="PTHR45138">
    <property type="entry name" value="REGULATORY COMPONENTS OF SENSORY TRANSDUCTION SYSTEM"/>
    <property type="match status" value="1"/>
</dbReference>
<dbReference type="CDD" id="cd00130">
    <property type="entry name" value="PAS"/>
    <property type="match status" value="1"/>
</dbReference>
<evidence type="ECO:0000259" key="13">
    <source>
        <dbReference type="PROSITE" id="PS50113"/>
    </source>
</evidence>
<keyword evidence="7" id="KW-0418">Kinase</keyword>
<evidence type="ECO:0000256" key="1">
    <source>
        <dbReference type="ARBA" id="ARBA00001946"/>
    </source>
</evidence>
<proteinExistence type="predicted"/>
<evidence type="ECO:0000259" key="12">
    <source>
        <dbReference type="PROSITE" id="PS50112"/>
    </source>
</evidence>
<evidence type="ECO:0000256" key="5">
    <source>
        <dbReference type="ARBA" id="ARBA00022679"/>
    </source>
</evidence>
<dbReference type="InterPro" id="IPR000160">
    <property type="entry name" value="GGDEF_dom"/>
</dbReference>
<dbReference type="SUPFAM" id="SSF55785">
    <property type="entry name" value="PYP-like sensor domain (PAS domain)"/>
    <property type="match status" value="1"/>
</dbReference>
<comment type="subcellular location">
    <subcellularLocation>
        <location evidence="2">Cell inner membrane</location>
    </subcellularLocation>
</comment>
<protein>
    <recommendedName>
        <fullName evidence="3">diguanylate cyclase</fullName>
        <ecNumber evidence="3">2.7.7.65</ecNumber>
    </recommendedName>
</protein>
<reference evidence="15 16" key="1">
    <citation type="submission" date="2018-12" db="EMBL/GenBank/DDBJ databases">
        <title>Vibrio sp. isolated from China Sea.</title>
        <authorList>
            <person name="Li Y."/>
        </authorList>
    </citation>
    <scope>NUCLEOTIDE SEQUENCE [LARGE SCALE GENOMIC DNA]</scope>
    <source>
        <strain evidence="15 16">BEI207</strain>
    </source>
</reference>
<keyword evidence="9" id="KW-0902">Two-component regulatory system</keyword>
<dbReference type="PROSITE" id="PS50887">
    <property type="entry name" value="GGDEF"/>
    <property type="match status" value="1"/>
</dbReference>
<dbReference type="PROSITE" id="PS50113">
    <property type="entry name" value="PAC"/>
    <property type="match status" value="1"/>
</dbReference>
<evidence type="ECO:0000256" key="9">
    <source>
        <dbReference type="ARBA" id="ARBA00023012"/>
    </source>
</evidence>
<dbReference type="GO" id="GO:0016301">
    <property type="term" value="F:kinase activity"/>
    <property type="evidence" value="ECO:0007669"/>
    <property type="project" value="UniProtKB-KW"/>
</dbReference>
<sequence length="627" mass="72593">MKRSYFLPHLVMTTLVFAFAFSIYYAHQYQQIKQAALTQTAKQALHQLAYSEREYGEIQRRFASIIELLSHSRSLYDYILEPSVVNKAVVEEVWSSIAVNQKWYSQFRFIDAHGVEKIQLNYVNSEQRVYRSEYLDDRQGQRYFEYAQTLKENEIGAWGIDLEESTGERAASYHPILRLITPVYVRGERSGYFVLNVDVWYLASRLNFSPNKEFRPELVDESGFYLAGDNQSKLFGNLIKERQAHNLATQHPQVWQVMQSNKSGYQVDEGELIVFNQIRLSPKQKLYLVTHFEKDEIEQLSKRDVRDLMREAMLVLLLTLVFVLPSALLVTRYRQRSLESQLARAALSGMSAIIISDRRHRVIRVNEHFTQLTALEQKDVESRNIIKLLLGEEQLEKVIAIFDHVARYQSWEGELTLLGIGDNAPVTVIVRVQSVLAKSGKVSYYITSIVDISDRKQLEERLRVLSERDALTELWNRRKFELELRRYSNLVARYPDTPTNCLALIDLDYFKRINDELGHDEGDRVIKEAARVFEHSLRETDFVARIGGEEFAIIMPNTTLTQAEMALERLRISVELDSQIPVTVSIGVTQLSADSTRCYKYADIALYESKTNGRNRLSVCTSEDDMA</sequence>
<feature type="domain" description="GGDEF" evidence="14">
    <location>
        <begin position="498"/>
        <end position="622"/>
    </location>
</feature>
<name>A0A3S0V243_9VIBR</name>
<dbReference type="InterPro" id="IPR000014">
    <property type="entry name" value="PAS"/>
</dbReference>
<evidence type="ECO:0000259" key="14">
    <source>
        <dbReference type="PROSITE" id="PS50887"/>
    </source>
</evidence>
<evidence type="ECO:0000256" key="10">
    <source>
        <dbReference type="ARBA" id="ARBA00034247"/>
    </source>
</evidence>
<evidence type="ECO:0000256" key="4">
    <source>
        <dbReference type="ARBA" id="ARBA00022553"/>
    </source>
</evidence>
<dbReference type="InterPro" id="IPR029787">
    <property type="entry name" value="Nucleotide_cyclase"/>
</dbReference>
<evidence type="ECO:0000256" key="7">
    <source>
        <dbReference type="ARBA" id="ARBA00022777"/>
    </source>
</evidence>
<dbReference type="InterPro" id="IPR043128">
    <property type="entry name" value="Rev_trsase/Diguanyl_cyclase"/>
</dbReference>